<comment type="similarity">
    <text evidence="2">Belongs to the beta-class carbonic anhydrase family.</text>
</comment>
<keyword evidence="6" id="KW-0862">Zinc</keyword>
<dbReference type="Proteomes" id="UP000031307">
    <property type="component" value="Unassembled WGS sequence"/>
</dbReference>
<reference evidence="9 10" key="1">
    <citation type="journal article" date="2014" name="Mol. Biol. Evol.">
        <title>Massive expansion of Ubiquitination-related gene families within the Chlamydiae.</title>
        <authorList>
            <person name="Domman D."/>
            <person name="Collingro A."/>
            <person name="Lagkouvardos I."/>
            <person name="Gehre L."/>
            <person name="Weinmaier T."/>
            <person name="Rattei T."/>
            <person name="Subtil A."/>
            <person name="Horn M."/>
        </authorList>
    </citation>
    <scope>NUCLEOTIDE SEQUENCE [LARGE SCALE GENOMIC DNA]</scope>
    <source>
        <strain evidence="9 10">OEW1</strain>
    </source>
</reference>
<evidence type="ECO:0000256" key="1">
    <source>
        <dbReference type="ARBA" id="ARBA00004141"/>
    </source>
</evidence>
<feature type="binding site" evidence="6">
    <location>
        <position position="586"/>
    </location>
    <ligand>
        <name>Zn(2+)</name>
        <dbReference type="ChEBI" id="CHEBI:29105"/>
    </ligand>
</feature>
<dbReference type="EMBL" id="JSAM01000062">
    <property type="protein sequence ID" value="KIA77792.1"/>
    <property type="molecule type" value="Genomic_DNA"/>
</dbReference>
<dbReference type="InterPro" id="IPR011547">
    <property type="entry name" value="SLC26A/SulP_dom"/>
</dbReference>
<sequence length="764" mass="83035">MSSMMANHSLSKTVSYDLIAGLVVFLVALPLCLGVALASNAPLFSGILAGIIGGIIVGFISGSSTSVSGPAAGLTAIVAAQIHHLGSFEAFLAAVVLAGIIQIILSISQLGFIAVFFPSSVIKGLLWAIGVILILKQIPHVMGHDVDPLGNKSFFQADNQNTFTEIIETFFDIHPGAALIGMLSIFLLVFWDNFHILKKSLIPAPLVVIVLSVLANLLFRQYDGYWALDTTHLVQVPVAKSTQDFFNFLTFPDWNILKNSAVYMAAITIAVVASLETLLNLEAVDKIDPMQRISPPNRELLAQGFGNIVAGLIGALPVTSVIVRSSVNINAGGKTKLSTIWHGFLILGSVILIPNVLNQIPLSALAAILLITGLKLASPVILMQMWKEGKNQFLPFIITVGAIVFTDLLIGVLIGLATSICFILHSNIRRPIKKTMEKHATGDEVLHIELPNQVSFFNRASLETTLKNVPAGGHVLIDANNTDYIDPDILDLITDFQSTTANTHKVVVSLLGFKDKYPQLEDRIQYVDFSSREMQENLTPKRILEILQDGNLRFREGTRLTRNLDRQLNATSRGQFPMAVILSCIDSRSPVELIFDLSIGDIFSVRIAGNVASPKVLGSIEYSCAVAGAKLILVMGHTSCGAVKASVDFVCNHKTASEATGCVNLDSLIVEIQKSINLNDCKDFTNWNPQKKEEYLNEISYQNVLQTMQEIRKNSSILNDMITQGKIALVGAMYDISTAEVSFFQTADSENLQAVQANRKPEKS</sequence>
<dbReference type="GO" id="GO:0008270">
    <property type="term" value="F:zinc ion binding"/>
    <property type="evidence" value="ECO:0007669"/>
    <property type="project" value="InterPro"/>
</dbReference>
<keyword evidence="3 7" id="KW-0812">Transmembrane</keyword>
<evidence type="ECO:0000313" key="10">
    <source>
        <dbReference type="Proteomes" id="UP000031307"/>
    </source>
</evidence>
<feature type="transmembrane region" description="Helical" evidence="7">
    <location>
        <begin position="300"/>
        <end position="319"/>
    </location>
</feature>
<evidence type="ECO:0000256" key="3">
    <source>
        <dbReference type="ARBA" id="ARBA00022692"/>
    </source>
</evidence>
<comment type="subcellular location">
    <subcellularLocation>
        <location evidence="1">Membrane</location>
        <topology evidence="1">Multi-pass membrane protein</topology>
    </subcellularLocation>
</comment>
<evidence type="ECO:0000256" key="6">
    <source>
        <dbReference type="PIRSR" id="PIRSR601765-1"/>
    </source>
</evidence>
<feature type="transmembrane region" description="Helical" evidence="7">
    <location>
        <begin position="339"/>
        <end position="357"/>
    </location>
</feature>
<evidence type="ECO:0000256" key="7">
    <source>
        <dbReference type="SAM" id="Phobius"/>
    </source>
</evidence>
<proteinExistence type="inferred from homology"/>
<dbReference type="CDD" id="cd03378">
    <property type="entry name" value="beta_CA_cladeC"/>
    <property type="match status" value="1"/>
</dbReference>
<dbReference type="PATRIC" id="fig|83552.4.peg.1039"/>
<feature type="binding site" evidence="6">
    <location>
        <position position="584"/>
    </location>
    <ligand>
        <name>Zn(2+)</name>
        <dbReference type="ChEBI" id="CHEBI:29105"/>
    </ligand>
</feature>
<evidence type="ECO:0000256" key="2">
    <source>
        <dbReference type="ARBA" id="ARBA00006217"/>
    </source>
</evidence>
<keyword evidence="4 7" id="KW-1133">Transmembrane helix</keyword>
<keyword evidence="6" id="KW-0479">Metal-binding</keyword>
<feature type="transmembrane region" description="Helical" evidence="7">
    <location>
        <begin position="364"/>
        <end position="386"/>
    </location>
</feature>
<comment type="caution">
    <text evidence="9">The sequence shown here is derived from an EMBL/GenBank/DDBJ whole genome shotgun (WGS) entry which is preliminary data.</text>
</comment>
<evidence type="ECO:0000313" key="9">
    <source>
        <dbReference type="EMBL" id="KIA77792.1"/>
    </source>
</evidence>
<gene>
    <name evidence="9" type="ORF">DB43_FS00330</name>
</gene>
<feature type="transmembrane region" description="Helical" evidence="7">
    <location>
        <begin position="91"/>
        <end position="117"/>
    </location>
</feature>
<feature type="binding site" evidence="6">
    <location>
        <position position="640"/>
    </location>
    <ligand>
        <name>Zn(2+)</name>
        <dbReference type="ChEBI" id="CHEBI:29105"/>
    </ligand>
</feature>
<dbReference type="SUPFAM" id="SSF53056">
    <property type="entry name" value="beta-carbonic anhydrase, cab"/>
    <property type="match status" value="1"/>
</dbReference>
<dbReference type="GO" id="GO:0016020">
    <property type="term" value="C:membrane"/>
    <property type="evidence" value="ECO:0007669"/>
    <property type="project" value="UniProtKB-SubCell"/>
</dbReference>
<comment type="cofactor">
    <cofactor evidence="6">
        <name>Zn(2+)</name>
        <dbReference type="ChEBI" id="CHEBI:29105"/>
    </cofactor>
    <text evidence="6">Binds 1 zinc ion per subunit.</text>
</comment>
<evidence type="ECO:0000256" key="5">
    <source>
        <dbReference type="ARBA" id="ARBA00023136"/>
    </source>
</evidence>
<feature type="transmembrane region" description="Helical" evidence="7">
    <location>
        <begin position="261"/>
        <end position="279"/>
    </location>
</feature>
<dbReference type="PANTHER" id="PTHR11814">
    <property type="entry name" value="SULFATE TRANSPORTER"/>
    <property type="match status" value="1"/>
</dbReference>
<organism evidence="9 10">
    <name type="scientific">Parachlamydia acanthamoebae</name>
    <dbReference type="NCBI Taxonomy" id="83552"/>
    <lineage>
        <taxon>Bacteria</taxon>
        <taxon>Pseudomonadati</taxon>
        <taxon>Chlamydiota</taxon>
        <taxon>Chlamydiia</taxon>
        <taxon>Parachlamydiales</taxon>
        <taxon>Parachlamydiaceae</taxon>
        <taxon>Parachlamydia</taxon>
    </lineage>
</organism>
<feature type="transmembrane region" description="Helical" evidence="7">
    <location>
        <begin position="124"/>
        <end position="142"/>
    </location>
</feature>
<dbReference type="InterPro" id="IPR036874">
    <property type="entry name" value="Carbonic_anhydrase_sf"/>
</dbReference>
<keyword evidence="5 7" id="KW-0472">Membrane</keyword>
<dbReference type="InterPro" id="IPR001765">
    <property type="entry name" value="Carbonic_anhydrase"/>
</dbReference>
<dbReference type="GO" id="GO:0055085">
    <property type="term" value="P:transmembrane transport"/>
    <property type="evidence" value="ECO:0007669"/>
    <property type="project" value="InterPro"/>
</dbReference>
<feature type="binding site" evidence="6">
    <location>
        <position position="637"/>
    </location>
    <ligand>
        <name>Zn(2+)</name>
        <dbReference type="ChEBI" id="CHEBI:29105"/>
    </ligand>
</feature>
<dbReference type="AlphaFoldDB" id="A0A0C1E9C9"/>
<dbReference type="GO" id="GO:0004089">
    <property type="term" value="F:carbonate dehydratase activity"/>
    <property type="evidence" value="ECO:0007669"/>
    <property type="project" value="InterPro"/>
</dbReference>
<feature type="transmembrane region" description="Helical" evidence="7">
    <location>
        <begin position="201"/>
        <end position="219"/>
    </location>
</feature>
<dbReference type="Pfam" id="PF00916">
    <property type="entry name" value="Sulfate_transp"/>
    <property type="match status" value="1"/>
</dbReference>
<evidence type="ECO:0000256" key="4">
    <source>
        <dbReference type="ARBA" id="ARBA00022989"/>
    </source>
</evidence>
<accession>A0A0C1E9C9</accession>
<name>A0A0C1E9C9_9BACT</name>
<dbReference type="Gene3D" id="3.40.1050.10">
    <property type="entry name" value="Carbonic anhydrase"/>
    <property type="match status" value="1"/>
</dbReference>
<feature type="transmembrane region" description="Helical" evidence="7">
    <location>
        <begin position="392"/>
        <end position="424"/>
    </location>
</feature>
<feature type="domain" description="SLC26A/SulP transporter" evidence="8">
    <location>
        <begin position="17"/>
        <end position="399"/>
    </location>
</feature>
<dbReference type="SMART" id="SM00947">
    <property type="entry name" value="Pro_CA"/>
    <property type="match status" value="1"/>
</dbReference>
<dbReference type="Pfam" id="PF00484">
    <property type="entry name" value="Pro_CA"/>
    <property type="match status" value="1"/>
</dbReference>
<evidence type="ECO:0000259" key="8">
    <source>
        <dbReference type="Pfam" id="PF00916"/>
    </source>
</evidence>
<feature type="transmembrane region" description="Helical" evidence="7">
    <location>
        <begin position="173"/>
        <end position="194"/>
    </location>
</feature>
<feature type="transmembrane region" description="Helical" evidence="7">
    <location>
        <begin position="44"/>
        <end position="60"/>
    </location>
</feature>
<dbReference type="InterPro" id="IPR001902">
    <property type="entry name" value="SLC26A/SulP_fam"/>
</dbReference>
<protein>
    <recommendedName>
        <fullName evidence="8">SLC26A/SulP transporter domain-containing protein</fullName>
    </recommendedName>
</protein>